<comment type="subcellular location">
    <subcellularLocation>
        <location evidence="1">Nucleus</location>
    </subcellularLocation>
</comment>
<dbReference type="Proteomes" id="UP000887578">
    <property type="component" value="Unplaced"/>
</dbReference>
<dbReference type="GO" id="GO:0005634">
    <property type="term" value="C:nucleus"/>
    <property type="evidence" value="ECO:0007669"/>
    <property type="project" value="UniProtKB-SubCell"/>
</dbReference>
<dbReference type="InterPro" id="IPR008676">
    <property type="entry name" value="MRG"/>
</dbReference>
<dbReference type="InterPro" id="IPR016197">
    <property type="entry name" value="Chromo-like_dom_sf"/>
</dbReference>
<evidence type="ECO:0000313" key="8">
    <source>
        <dbReference type="WBParaSite" id="PDA_v2.g22610.t1"/>
    </source>
</evidence>
<keyword evidence="5" id="KW-0539">Nucleus</keyword>
<dbReference type="PANTHER" id="PTHR10880">
    <property type="entry name" value="MORTALITY FACTOR 4-LIKE PROTEIN"/>
    <property type="match status" value="1"/>
</dbReference>
<dbReference type="WBParaSite" id="PDA_v2.g22610.t1">
    <property type="protein sequence ID" value="PDA_v2.g22610.t1"/>
    <property type="gene ID" value="PDA_v2.g22610"/>
</dbReference>
<feature type="domain" description="MRG" evidence="6">
    <location>
        <begin position="129"/>
        <end position="254"/>
    </location>
</feature>
<dbReference type="InterPro" id="IPR026541">
    <property type="entry name" value="MRG_dom"/>
</dbReference>
<evidence type="ECO:0000256" key="3">
    <source>
        <dbReference type="ARBA" id="ARBA00023015"/>
    </source>
</evidence>
<dbReference type="Gene3D" id="1.10.274.30">
    <property type="entry name" value="MRG domain"/>
    <property type="match status" value="1"/>
</dbReference>
<keyword evidence="2" id="KW-0156">Chromatin regulator</keyword>
<evidence type="ECO:0000313" key="7">
    <source>
        <dbReference type="Proteomes" id="UP000887578"/>
    </source>
</evidence>
<dbReference type="GO" id="GO:0006355">
    <property type="term" value="P:regulation of DNA-templated transcription"/>
    <property type="evidence" value="ECO:0007669"/>
    <property type="project" value="InterPro"/>
</dbReference>
<dbReference type="InterPro" id="IPR038217">
    <property type="entry name" value="MRG_C_sf"/>
</dbReference>
<proteinExistence type="predicted"/>
<evidence type="ECO:0000256" key="1">
    <source>
        <dbReference type="ARBA" id="ARBA00004123"/>
    </source>
</evidence>
<dbReference type="SUPFAM" id="SSF54160">
    <property type="entry name" value="Chromo domain-like"/>
    <property type="match status" value="1"/>
</dbReference>
<keyword evidence="3" id="KW-0805">Transcription regulation</keyword>
<evidence type="ECO:0000259" key="6">
    <source>
        <dbReference type="Pfam" id="PF05712"/>
    </source>
</evidence>
<dbReference type="GO" id="GO:0006325">
    <property type="term" value="P:chromatin organization"/>
    <property type="evidence" value="ECO:0007669"/>
    <property type="project" value="UniProtKB-KW"/>
</dbReference>
<dbReference type="Gene3D" id="2.30.30.140">
    <property type="match status" value="1"/>
</dbReference>
<dbReference type="AlphaFoldDB" id="A0A914PV39"/>
<evidence type="ECO:0000256" key="5">
    <source>
        <dbReference type="ARBA" id="ARBA00023242"/>
    </source>
</evidence>
<evidence type="ECO:0000256" key="2">
    <source>
        <dbReference type="ARBA" id="ARBA00022853"/>
    </source>
</evidence>
<dbReference type="GO" id="GO:0000123">
    <property type="term" value="C:histone acetyltransferase complex"/>
    <property type="evidence" value="ECO:0007669"/>
    <property type="project" value="TreeGrafter"/>
</dbReference>
<name>A0A914PV39_9BILA</name>
<sequence length="291" mass="33941">MSTKATPFAKSTWVLCKHGNYYYEAKIIKAEFKKDEWVYRIHYKNWGNRYDENIKHSDAKERFMAHTPENVARTKKQIEIALANEQKEKRKPTNVEVGEEVASSSVSGSHDNRPKIQKPLIPASVMKMLQTVQSVPNLEEKTSVESFLKKYMEEKKGFEKLCPGHPAADAMIECFLEQLKLDFNMNLMVYLKKEEMKQCLEIFNTKRAAKDETEVTMEEMTELYEKEENRMKLFENPGINFADIYGVLHFARILQSGYDDYEDELPVGDNLPIMLIHDLLSYAENFTSEYT</sequence>
<keyword evidence="4" id="KW-0804">Transcription</keyword>
<dbReference type="PANTHER" id="PTHR10880:SF15">
    <property type="entry name" value="MSL COMPLEX SUBUNIT 3"/>
    <property type="match status" value="1"/>
</dbReference>
<protein>
    <submittedName>
        <fullName evidence="8">MRG domain-containing protein</fullName>
    </submittedName>
</protein>
<dbReference type="Pfam" id="PF05712">
    <property type="entry name" value="MRG"/>
    <property type="match status" value="1"/>
</dbReference>
<accession>A0A914PV39</accession>
<keyword evidence="7" id="KW-1185">Reference proteome</keyword>
<reference evidence="8" key="1">
    <citation type="submission" date="2022-11" db="UniProtKB">
        <authorList>
            <consortium name="WormBaseParasite"/>
        </authorList>
    </citation>
    <scope>IDENTIFICATION</scope>
</reference>
<organism evidence="7 8">
    <name type="scientific">Panagrolaimus davidi</name>
    <dbReference type="NCBI Taxonomy" id="227884"/>
    <lineage>
        <taxon>Eukaryota</taxon>
        <taxon>Metazoa</taxon>
        <taxon>Ecdysozoa</taxon>
        <taxon>Nematoda</taxon>
        <taxon>Chromadorea</taxon>
        <taxon>Rhabditida</taxon>
        <taxon>Tylenchina</taxon>
        <taxon>Panagrolaimomorpha</taxon>
        <taxon>Panagrolaimoidea</taxon>
        <taxon>Panagrolaimidae</taxon>
        <taxon>Panagrolaimus</taxon>
    </lineage>
</organism>
<evidence type="ECO:0000256" key="4">
    <source>
        <dbReference type="ARBA" id="ARBA00023163"/>
    </source>
</evidence>